<dbReference type="Proteomes" id="UP000509241">
    <property type="component" value="Chromosome"/>
</dbReference>
<dbReference type="PROSITE" id="PS51257">
    <property type="entry name" value="PROKAR_LIPOPROTEIN"/>
    <property type="match status" value="1"/>
</dbReference>
<feature type="region of interest" description="Disordered" evidence="1">
    <location>
        <begin position="1"/>
        <end position="110"/>
    </location>
</feature>
<gene>
    <name evidence="2" type="ORF">HYG82_03395</name>
</gene>
<reference evidence="2 3" key="1">
    <citation type="submission" date="2020-07" db="EMBL/GenBank/DDBJ databases">
        <authorList>
            <person name="Cui H."/>
        </authorList>
    </citation>
    <scope>NUCLEOTIDE SEQUENCE [LARGE SCALE GENOMIC DNA]</scope>
    <source>
        <strain evidence="2 3">YPL8</strain>
    </source>
</reference>
<feature type="compositionally biased region" description="Basic and acidic residues" evidence="1">
    <location>
        <begin position="60"/>
        <end position="90"/>
    </location>
</feature>
<evidence type="ECO:0000256" key="1">
    <source>
        <dbReference type="SAM" id="MobiDB-lite"/>
    </source>
</evidence>
<protein>
    <submittedName>
        <fullName evidence="2">Uncharacterized protein</fullName>
    </submittedName>
</protein>
<dbReference type="EMBL" id="CP058601">
    <property type="protein sequence ID" value="QLG47955.1"/>
    <property type="molecule type" value="Genomic_DNA"/>
</dbReference>
<organism evidence="2 3">
    <name type="scientific">Natrinema halophilum</name>
    <dbReference type="NCBI Taxonomy" id="1699371"/>
    <lineage>
        <taxon>Archaea</taxon>
        <taxon>Methanobacteriati</taxon>
        <taxon>Methanobacteriota</taxon>
        <taxon>Stenosarchaea group</taxon>
        <taxon>Halobacteria</taxon>
        <taxon>Halobacteriales</taxon>
        <taxon>Natrialbaceae</taxon>
        <taxon>Natrinema</taxon>
    </lineage>
</organism>
<dbReference type="GeneID" id="56032304"/>
<dbReference type="OrthoDB" id="188281at2157"/>
<accession>A0A7D5H5D8</accession>
<feature type="compositionally biased region" description="Polar residues" evidence="1">
    <location>
        <begin position="20"/>
        <end position="31"/>
    </location>
</feature>
<proteinExistence type="predicted"/>
<evidence type="ECO:0000313" key="2">
    <source>
        <dbReference type="EMBL" id="QLG47955.1"/>
    </source>
</evidence>
<dbReference type="AlphaFoldDB" id="A0A7D5H5D8"/>
<evidence type="ECO:0000313" key="3">
    <source>
        <dbReference type="Proteomes" id="UP000509241"/>
    </source>
</evidence>
<name>A0A7D5H5D8_9EURY</name>
<feature type="compositionally biased region" description="Low complexity" evidence="1">
    <location>
        <begin position="32"/>
        <end position="56"/>
    </location>
</feature>
<sequence length="235" mass="24943">MDRRKFLVSTGVGVGLTGCLNANSNAGSGTENGTTDDTNPSTSGTSSSTDDGNETGPTENESKPEKKTSEKGPSEKHADEGENKTATGEEKTDEEEDMTEKAEDARRTATFPSCSRAEVTGTFDAGDVAFANTGFFTDGLFGNTLLEDGVEFGDDVAAPFSGTVVFEVGNERNVTQRPNEIRIEIPNYGDDGTVITSLTTDRSDFMAVSGTHPNPRARECLEEIRSAENDESPTS</sequence>
<keyword evidence="3" id="KW-1185">Reference proteome</keyword>
<dbReference type="RefSeq" id="WP_179259697.1">
    <property type="nucleotide sequence ID" value="NZ_CP058601.1"/>
</dbReference>
<dbReference type="KEGG" id="haly:HYG82_03395"/>